<evidence type="ECO:0000313" key="2">
    <source>
        <dbReference type="EMBL" id="TWT63891.1"/>
    </source>
</evidence>
<dbReference type="EMBL" id="SJPG01000001">
    <property type="protein sequence ID" value="TWT63891.1"/>
    <property type="molecule type" value="Genomic_DNA"/>
</dbReference>
<evidence type="ECO:0000259" key="1">
    <source>
        <dbReference type="Pfam" id="PF04468"/>
    </source>
</evidence>
<gene>
    <name evidence="2" type="ORF">Pan54_46500</name>
</gene>
<feature type="domain" description="PSP1 C-terminal" evidence="1">
    <location>
        <begin position="75"/>
        <end position="128"/>
    </location>
</feature>
<evidence type="ECO:0000313" key="3">
    <source>
        <dbReference type="Proteomes" id="UP000316095"/>
    </source>
</evidence>
<organism evidence="2 3">
    <name type="scientific">Rubinisphaera italica</name>
    <dbReference type="NCBI Taxonomy" id="2527969"/>
    <lineage>
        <taxon>Bacteria</taxon>
        <taxon>Pseudomonadati</taxon>
        <taxon>Planctomycetota</taxon>
        <taxon>Planctomycetia</taxon>
        <taxon>Planctomycetales</taxon>
        <taxon>Planctomycetaceae</taxon>
        <taxon>Rubinisphaera</taxon>
    </lineage>
</organism>
<dbReference type="Pfam" id="PF04468">
    <property type="entry name" value="PSP1"/>
    <property type="match status" value="1"/>
</dbReference>
<dbReference type="RefSeq" id="WP_146505660.1">
    <property type="nucleotide sequence ID" value="NZ_SJPG01000001.1"/>
</dbReference>
<dbReference type="InterPro" id="IPR007557">
    <property type="entry name" value="PSP1_C"/>
</dbReference>
<reference evidence="2 3" key="1">
    <citation type="submission" date="2019-02" db="EMBL/GenBank/DDBJ databases">
        <title>Deep-cultivation of Planctomycetes and their phenomic and genomic characterization uncovers novel biology.</title>
        <authorList>
            <person name="Wiegand S."/>
            <person name="Jogler M."/>
            <person name="Boedeker C."/>
            <person name="Pinto D."/>
            <person name="Vollmers J."/>
            <person name="Rivas-Marin E."/>
            <person name="Kohn T."/>
            <person name="Peeters S.H."/>
            <person name="Heuer A."/>
            <person name="Rast P."/>
            <person name="Oberbeckmann S."/>
            <person name="Bunk B."/>
            <person name="Jeske O."/>
            <person name="Meyerdierks A."/>
            <person name="Storesund J.E."/>
            <person name="Kallscheuer N."/>
            <person name="Luecker S."/>
            <person name="Lage O.M."/>
            <person name="Pohl T."/>
            <person name="Merkel B.J."/>
            <person name="Hornburger P."/>
            <person name="Mueller R.-W."/>
            <person name="Bruemmer F."/>
            <person name="Labrenz M."/>
            <person name="Spormann A.M."/>
            <person name="Op Den Camp H."/>
            <person name="Overmann J."/>
            <person name="Amann R."/>
            <person name="Jetten M.S.M."/>
            <person name="Mascher T."/>
            <person name="Medema M.H."/>
            <person name="Devos D.P."/>
            <person name="Kaster A.-K."/>
            <person name="Ovreas L."/>
            <person name="Rohde M."/>
            <person name="Galperin M.Y."/>
            <person name="Jogler C."/>
        </authorList>
    </citation>
    <scope>NUCLEOTIDE SEQUENCE [LARGE SCALE GENOMIC DNA]</scope>
    <source>
        <strain evidence="2 3">Pan54</strain>
    </source>
</reference>
<name>A0A5C5XN37_9PLAN</name>
<protein>
    <recommendedName>
        <fullName evidence="1">PSP1 C-terminal domain-containing protein</fullName>
    </recommendedName>
</protein>
<keyword evidence="3" id="KW-1185">Reference proteome</keyword>
<dbReference type="Proteomes" id="UP000316095">
    <property type="component" value="Unassembled WGS sequence"/>
</dbReference>
<dbReference type="AlphaFoldDB" id="A0A5C5XN37"/>
<sequence length="179" mass="19880">MIDEVREPVLSQEYLVRFGRQSETVRCFGTEDAIPQRGDQVIVQTDRGERLATIMQKLPQPIFEESEANPQAILIRTASAEDMQREQELRQKADQEFGIWQERIDEWQVAVELVDLEWTHDGVRLLLYVLNDRGPECTKLALMTAAKGLGVVEVVPLSSNGIAAEKKSGGGCGSGGCGH</sequence>
<comment type="caution">
    <text evidence="2">The sequence shown here is derived from an EMBL/GenBank/DDBJ whole genome shotgun (WGS) entry which is preliminary data.</text>
</comment>
<proteinExistence type="predicted"/>
<dbReference type="OrthoDB" id="215261at2"/>
<accession>A0A5C5XN37</accession>